<evidence type="ECO:0000313" key="2">
    <source>
        <dbReference type="EMBL" id="AKZ60395.1"/>
    </source>
</evidence>
<dbReference type="SUPFAM" id="SSF46785">
    <property type="entry name" value="Winged helix' DNA-binding domain"/>
    <property type="match status" value="1"/>
</dbReference>
<feature type="domain" description="HTH arsR-type" evidence="1">
    <location>
        <begin position="17"/>
        <end position="112"/>
    </location>
</feature>
<sequence>MRTLSRGEVMTDSELTHPRAEELEVGPILLALADANRRRVVAQLAEQPNEERLCASFDLPVGKSSRTRHWRVLREAGLVYQRDAGNGLYLRLRKEDLDRRFPGLIQAVIAAS</sequence>
<dbReference type="KEGG" id="samb:SAM23877_7354"/>
<gene>
    <name evidence="2" type="primary">yczG</name>
    <name evidence="2" type="ORF">SAM23877_7354</name>
</gene>
<dbReference type="AlphaFoldDB" id="A0A0K2B4S0"/>
<reference evidence="3" key="1">
    <citation type="journal article" date="2015" name="J. Biotechnol.">
        <title>Complete genome sequence of Streptomyces ambofaciens ATCC 23877, the spiramycin producer.</title>
        <authorList>
            <person name="Thibessard A."/>
            <person name="Haas D."/>
            <person name="Gerbaud C."/>
            <person name="Aigle B."/>
            <person name="Lautru S."/>
            <person name="Pernodet J.L."/>
            <person name="Leblond P."/>
        </authorList>
    </citation>
    <scope>NUCLEOTIDE SEQUENCE [LARGE SCALE GENOMIC DNA]</scope>
    <source>
        <strain evidence="3">ATCC 23877 / 3486 / DSM 40053 / JCM 4204 / NBRC 12836 / NRRL B-2516</strain>
    </source>
</reference>
<dbReference type="CDD" id="cd00090">
    <property type="entry name" value="HTH_ARSR"/>
    <property type="match status" value="1"/>
</dbReference>
<name>A0A0K2B4S0_STRA7</name>
<dbReference type="EMBL" id="CP012382">
    <property type="protein sequence ID" value="AKZ60395.1"/>
    <property type="molecule type" value="Genomic_DNA"/>
</dbReference>
<dbReference type="Proteomes" id="UP000061018">
    <property type="component" value="Chromosome"/>
</dbReference>
<dbReference type="PROSITE" id="PS50987">
    <property type="entry name" value="HTH_ARSR_2"/>
    <property type="match status" value="1"/>
</dbReference>
<dbReference type="SMART" id="SM00418">
    <property type="entry name" value="HTH_ARSR"/>
    <property type="match status" value="1"/>
</dbReference>
<organism evidence="2 3">
    <name type="scientific">Streptomyces ambofaciens (strain ATCC 23877 / 3486 / DSM 40053 / JCM 4204 / NBRC 12836 / NRRL B-2516)</name>
    <dbReference type="NCBI Taxonomy" id="278992"/>
    <lineage>
        <taxon>Bacteria</taxon>
        <taxon>Bacillati</taxon>
        <taxon>Actinomycetota</taxon>
        <taxon>Actinomycetes</taxon>
        <taxon>Kitasatosporales</taxon>
        <taxon>Streptomycetaceae</taxon>
        <taxon>Streptomyces</taxon>
    </lineage>
</organism>
<evidence type="ECO:0000259" key="1">
    <source>
        <dbReference type="PROSITE" id="PS50987"/>
    </source>
</evidence>
<dbReference type="InterPro" id="IPR011991">
    <property type="entry name" value="ArsR-like_HTH"/>
</dbReference>
<accession>A0A0K2B4S0</accession>
<dbReference type="InterPro" id="IPR001845">
    <property type="entry name" value="HTH_ArsR_DNA-bd_dom"/>
</dbReference>
<dbReference type="InterPro" id="IPR036390">
    <property type="entry name" value="WH_DNA-bd_sf"/>
</dbReference>
<dbReference type="PRINTS" id="PR00778">
    <property type="entry name" value="HTHARSR"/>
</dbReference>
<dbReference type="GO" id="GO:0003700">
    <property type="term" value="F:DNA-binding transcription factor activity"/>
    <property type="evidence" value="ECO:0007669"/>
    <property type="project" value="InterPro"/>
</dbReference>
<dbReference type="InterPro" id="IPR036388">
    <property type="entry name" value="WH-like_DNA-bd_sf"/>
</dbReference>
<protein>
    <submittedName>
        <fullName evidence="2">Putative HTH-type transcriptional regulator YczG</fullName>
    </submittedName>
</protein>
<dbReference type="Gene3D" id="1.10.10.10">
    <property type="entry name" value="Winged helix-like DNA-binding domain superfamily/Winged helix DNA-binding domain"/>
    <property type="match status" value="1"/>
</dbReference>
<evidence type="ECO:0000313" key="3">
    <source>
        <dbReference type="Proteomes" id="UP000061018"/>
    </source>
</evidence>
<proteinExistence type="predicted"/>